<feature type="binding site" evidence="5">
    <location>
        <begin position="188"/>
        <end position="189"/>
    </location>
    <ligand>
        <name>GTP</name>
        <dbReference type="ChEBI" id="CHEBI:37565"/>
    </ligand>
</feature>
<evidence type="ECO:0000256" key="4">
    <source>
        <dbReference type="ARBA" id="ARBA00023128"/>
    </source>
</evidence>
<feature type="domain" description="Adenylate kinase active site lid" evidence="6">
    <location>
        <begin position="179"/>
        <end position="214"/>
    </location>
</feature>
<sequence>MERMQSLSRAVRLLLIGAPGVGKGTQTDRMLKRYTQLSAISSGDLLRDNVRNRTPLGISAESLMKTGALVPDNMMLRLILNELNKRGWTKSETVMPYTLNSASLSTGSGSPDRYMDDVIVGAPMSHGYTYSEDPNASFILDGFPRNVSQAKQVDNLIPINFVVHIHTPARVIMDRIANRWVHAPSGRVYNATFNPPKFEGKDDITGEPLTRREDDDPAVWQERLSRFEKTSMPLLEHYESKNVLWTVEGNSSDEISPKLFKEFERRFAVE</sequence>
<dbReference type="HAMAP" id="MF_03169">
    <property type="entry name" value="Adenylate_kinase_AK3"/>
    <property type="match status" value="1"/>
</dbReference>
<keyword evidence="3 5" id="KW-0418">Kinase</keyword>
<feature type="binding site" evidence="5">
    <location>
        <position position="212"/>
    </location>
    <ligand>
        <name>AMP</name>
        <dbReference type="ChEBI" id="CHEBI:456215"/>
    </ligand>
</feature>
<dbReference type="Proteomes" id="UP000298493">
    <property type="component" value="Unassembled WGS sequence"/>
</dbReference>
<dbReference type="InterPro" id="IPR028586">
    <property type="entry name" value="AK3/Ak4_mitochondrial"/>
</dbReference>
<dbReference type="Gene3D" id="3.40.50.300">
    <property type="entry name" value="P-loop containing nucleotide triphosphate hydrolases"/>
    <property type="match status" value="1"/>
</dbReference>
<feature type="region of interest" description="NMPbind" evidence="5">
    <location>
        <begin position="41"/>
        <end position="70"/>
    </location>
</feature>
<feature type="region of interest" description="LID" evidence="5">
    <location>
        <begin position="178"/>
        <end position="215"/>
    </location>
</feature>
<dbReference type="Pfam" id="PF00406">
    <property type="entry name" value="ADK"/>
    <property type="match status" value="2"/>
</dbReference>
<evidence type="ECO:0000259" key="6">
    <source>
        <dbReference type="Pfam" id="PF05191"/>
    </source>
</evidence>
<dbReference type="STRING" id="86259.A0A4Z1P1D0"/>
<keyword evidence="2 5" id="KW-0547">Nucleotide-binding</keyword>
<protein>
    <recommendedName>
        <fullName evidence="5">GTP:AMP phosphotransferase, mitochondrial</fullName>
        <ecNumber evidence="5">2.7.4.10</ecNumber>
    </recommendedName>
    <alternativeName>
        <fullName evidence="5">Adenylate kinase 3</fullName>
        <shortName evidence="5">AK 3</shortName>
    </alternativeName>
</protein>
<comment type="similarity">
    <text evidence="5">Belongs to the adenylate kinase family. AK3 subfamily.</text>
</comment>
<comment type="caution">
    <text evidence="7">The sequence shown here is derived from an EMBL/GenBank/DDBJ whole genome shotgun (WGS) entry which is preliminary data.</text>
</comment>
<feature type="binding site" evidence="5">
    <location>
        <position position="149"/>
    </location>
    <ligand>
        <name>AMP</name>
        <dbReference type="ChEBI" id="CHEBI:456215"/>
    </ligand>
</feature>
<dbReference type="SUPFAM" id="SSF52540">
    <property type="entry name" value="P-loop containing nucleoside triphosphate hydrolases"/>
    <property type="match status" value="1"/>
</dbReference>
<dbReference type="EC" id="2.7.4.10" evidence="5"/>
<feature type="binding site" evidence="5">
    <location>
        <position position="47"/>
    </location>
    <ligand>
        <name>AMP</name>
        <dbReference type="ChEBI" id="CHEBI:456215"/>
    </ligand>
</feature>
<comment type="subcellular location">
    <subcellularLocation>
        <location evidence="5">Mitochondrion matrix</location>
    </subcellularLocation>
</comment>
<feature type="binding site" evidence="5">
    <location>
        <position position="252"/>
    </location>
    <ligand>
        <name>GTP</name>
        <dbReference type="ChEBI" id="CHEBI:37565"/>
    </ligand>
</feature>
<dbReference type="GO" id="GO:0005759">
    <property type="term" value="C:mitochondrial matrix"/>
    <property type="evidence" value="ECO:0007669"/>
    <property type="project" value="UniProtKB-SubCell"/>
</dbReference>
<dbReference type="PROSITE" id="PS00113">
    <property type="entry name" value="ADENYLATE_KINASE"/>
    <property type="match status" value="1"/>
</dbReference>
<dbReference type="InterPro" id="IPR007862">
    <property type="entry name" value="Adenylate_kinase_lid-dom"/>
</dbReference>
<evidence type="ECO:0000256" key="5">
    <source>
        <dbReference type="HAMAP-Rule" id="MF_03169"/>
    </source>
</evidence>
<dbReference type="GO" id="GO:0006172">
    <property type="term" value="P:ADP biosynthetic process"/>
    <property type="evidence" value="ECO:0007669"/>
    <property type="project" value="UniProtKB-UniRule"/>
</dbReference>
<evidence type="ECO:0000256" key="2">
    <source>
        <dbReference type="ARBA" id="ARBA00022741"/>
    </source>
</evidence>
<dbReference type="GO" id="GO:0004017">
    <property type="term" value="F:AMP kinase activity"/>
    <property type="evidence" value="ECO:0007669"/>
    <property type="project" value="InterPro"/>
</dbReference>
<dbReference type="InterPro" id="IPR027417">
    <property type="entry name" value="P-loop_NTPase"/>
</dbReference>
<proteinExistence type="inferred from homology"/>
<evidence type="ECO:0000313" key="7">
    <source>
        <dbReference type="EMBL" id="TID17520.1"/>
    </source>
</evidence>
<evidence type="ECO:0000256" key="1">
    <source>
        <dbReference type="ARBA" id="ARBA00022679"/>
    </source>
</evidence>
<dbReference type="GO" id="GO:0046041">
    <property type="term" value="P:ITP metabolic process"/>
    <property type="evidence" value="ECO:0007669"/>
    <property type="project" value="UniProtKB-UniRule"/>
</dbReference>
<keyword evidence="5" id="KW-0342">GTP-binding</keyword>
<comment type="subunit">
    <text evidence="5">Monomer.</text>
</comment>
<keyword evidence="1 5" id="KW-0808">Transferase</keyword>
<keyword evidence="4 5" id="KW-0496">Mitochondrion</keyword>
<dbReference type="CDD" id="cd01428">
    <property type="entry name" value="ADK"/>
    <property type="match status" value="1"/>
</dbReference>
<comment type="catalytic activity">
    <reaction evidence="5">
        <text>a ribonucleoside 5'-triphosphate + AMP = a ribonucleoside 5'-diphosphate + ADP</text>
        <dbReference type="Rhea" id="RHEA:13749"/>
        <dbReference type="ChEBI" id="CHEBI:57930"/>
        <dbReference type="ChEBI" id="CHEBI:61557"/>
        <dbReference type="ChEBI" id="CHEBI:456215"/>
        <dbReference type="ChEBI" id="CHEBI:456216"/>
        <dbReference type="EC" id="2.7.4.10"/>
    </reaction>
</comment>
<dbReference type="GO" id="GO:0046039">
    <property type="term" value="P:GTP metabolic process"/>
    <property type="evidence" value="ECO:0007669"/>
    <property type="project" value="UniProtKB-UniRule"/>
</dbReference>
<feature type="binding site" evidence="5">
    <location>
        <position position="42"/>
    </location>
    <ligand>
        <name>AMP</name>
        <dbReference type="ChEBI" id="CHEBI:456215"/>
    </ligand>
</feature>
<feature type="binding site" evidence="5">
    <location>
        <begin position="142"/>
        <end position="145"/>
    </location>
    <ligand>
        <name>AMP</name>
        <dbReference type="ChEBI" id="CHEBI:456215"/>
    </ligand>
</feature>
<reference evidence="7 8" key="1">
    <citation type="submission" date="2019-04" db="EMBL/GenBank/DDBJ databases">
        <title>High contiguity whole genome sequence and gene annotation resource for two Venturia nashicola isolates.</title>
        <authorList>
            <person name="Prokchorchik M."/>
            <person name="Won K."/>
            <person name="Lee Y."/>
            <person name="Choi E.D."/>
            <person name="Segonzac C."/>
            <person name="Sohn K.H."/>
        </authorList>
    </citation>
    <scope>NUCLEOTIDE SEQUENCE [LARGE SCALE GENOMIC DNA]</scope>
    <source>
        <strain evidence="7 8">PRI2</strain>
    </source>
</reference>
<dbReference type="HAMAP" id="MF_00235">
    <property type="entry name" value="Adenylate_kinase_Adk"/>
    <property type="match status" value="1"/>
</dbReference>
<gene>
    <name evidence="5" type="primary">ADK2</name>
    <name evidence="7" type="ORF">E6O75_ATG08266</name>
</gene>
<comment type="domain">
    <text evidence="5">Consists of three domains, a large central CORE domain and two small peripheral domains, NMPbind and LID, which undergo movements during catalysis. The LID domain closes over the site of phosphoryl transfer upon GTP binding. Assembling and dissambling the active center during each catalytic cycle provides an effective means to prevent GTP hydrolysis.</text>
</comment>
<dbReference type="InterPro" id="IPR000850">
    <property type="entry name" value="Adenylat/UMP-CMP_kin"/>
</dbReference>
<dbReference type="GO" id="GO:0005525">
    <property type="term" value="F:GTP binding"/>
    <property type="evidence" value="ECO:0007669"/>
    <property type="project" value="UniProtKB-KW"/>
</dbReference>
<dbReference type="InterPro" id="IPR033690">
    <property type="entry name" value="Adenylat_kinase_CS"/>
</dbReference>
<dbReference type="GO" id="GO:0005524">
    <property type="term" value="F:ATP binding"/>
    <property type="evidence" value="ECO:0007669"/>
    <property type="project" value="InterPro"/>
</dbReference>
<dbReference type="PANTHER" id="PTHR23359">
    <property type="entry name" value="NUCLEOTIDE KINASE"/>
    <property type="match status" value="1"/>
</dbReference>
<dbReference type="AlphaFoldDB" id="A0A4Z1P1D0"/>
<dbReference type="GO" id="GO:0046899">
    <property type="term" value="F:nucleoside triphosphate adenylate kinase activity"/>
    <property type="evidence" value="ECO:0007669"/>
    <property type="project" value="UniProtKB-UniRule"/>
</dbReference>
<comment type="function">
    <text evidence="5">Involved in maintaining the homeostasis of cellular nucleotides by catalyzing the interconversion of nucleoside phosphates. Has GTP:AMP phosphotransferase and ITP:AMP phosphotransferase activities.</text>
</comment>
<organism evidence="7 8">
    <name type="scientific">Venturia nashicola</name>
    <dbReference type="NCBI Taxonomy" id="86259"/>
    <lineage>
        <taxon>Eukaryota</taxon>
        <taxon>Fungi</taxon>
        <taxon>Dikarya</taxon>
        <taxon>Ascomycota</taxon>
        <taxon>Pezizomycotina</taxon>
        <taxon>Dothideomycetes</taxon>
        <taxon>Pleosporomycetidae</taxon>
        <taxon>Venturiales</taxon>
        <taxon>Venturiaceae</taxon>
        <taxon>Venturia</taxon>
    </lineage>
</organism>
<dbReference type="PRINTS" id="PR00094">
    <property type="entry name" value="ADENYLTKNASE"/>
</dbReference>
<dbReference type="EMBL" id="SNSC02000016">
    <property type="protein sequence ID" value="TID17520.1"/>
    <property type="molecule type" value="Genomic_DNA"/>
</dbReference>
<feature type="binding site" evidence="5">
    <location>
        <position position="179"/>
    </location>
    <ligand>
        <name>GTP</name>
        <dbReference type="ChEBI" id="CHEBI:37565"/>
    </ligand>
</feature>
<feature type="binding site" evidence="5">
    <location>
        <position position="223"/>
    </location>
    <ligand>
        <name>AMP</name>
        <dbReference type="ChEBI" id="CHEBI:456215"/>
    </ligand>
</feature>
<evidence type="ECO:0000256" key="3">
    <source>
        <dbReference type="ARBA" id="ARBA00022777"/>
    </source>
</evidence>
<dbReference type="Pfam" id="PF05191">
    <property type="entry name" value="ADK_lid"/>
    <property type="match status" value="1"/>
</dbReference>
<dbReference type="GO" id="GO:0046033">
    <property type="term" value="P:AMP metabolic process"/>
    <property type="evidence" value="ECO:0007669"/>
    <property type="project" value="UniProtKB-UniRule"/>
</dbReference>
<keyword evidence="8" id="KW-1185">Reference proteome</keyword>
<name>A0A4Z1P1D0_9PEZI</name>
<accession>A0A4Z1P1D0</accession>
<feature type="binding site" evidence="5">
    <location>
        <begin position="20"/>
        <end position="25"/>
    </location>
    <ligand>
        <name>GTP</name>
        <dbReference type="ChEBI" id="CHEBI:37565"/>
    </ligand>
</feature>
<evidence type="ECO:0000313" key="8">
    <source>
        <dbReference type="Proteomes" id="UP000298493"/>
    </source>
</evidence>
<feature type="binding site" evidence="5">
    <location>
        <begin position="68"/>
        <end position="70"/>
    </location>
    <ligand>
        <name>AMP</name>
        <dbReference type="ChEBI" id="CHEBI:456215"/>
    </ligand>
</feature>